<dbReference type="AlphaFoldDB" id="C0NLU1"/>
<feature type="compositionally biased region" description="Polar residues" evidence="1">
    <location>
        <begin position="72"/>
        <end position="82"/>
    </location>
</feature>
<reference evidence="2" key="1">
    <citation type="submission" date="2009-02" db="EMBL/GenBank/DDBJ databases">
        <title>The Genome Sequence of Ajellomyces capsulatus strain G186AR.</title>
        <authorList>
            <consortium name="The Broad Institute Genome Sequencing Platform"/>
            <person name="Champion M."/>
            <person name="Cuomo C."/>
            <person name="Ma L.-J."/>
            <person name="Henn M.R."/>
            <person name="Sil A."/>
            <person name="Goldman B."/>
            <person name="Young S.K."/>
            <person name="Kodira C.D."/>
            <person name="Zeng Q."/>
            <person name="Koehrsen M."/>
            <person name="Alvarado L."/>
            <person name="Berlin A."/>
            <person name="Borenstein D."/>
            <person name="Chen Z."/>
            <person name="Engels R."/>
            <person name="Freedman E."/>
            <person name="Gellesch M."/>
            <person name="Goldberg J."/>
            <person name="Griggs A."/>
            <person name="Gujja S."/>
            <person name="Heiman D."/>
            <person name="Hepburn T."/>
            <person name="Howarth C."/>
            <person name="Jen D."/>
            <person name="Larson L."/>
            <person name="Lewis B."/>
            <person name="Mehta T."/>
            <person name="Park D."/>
            <person name="Pearson M."/>
            <person name="Roberts A."/>
            <person name="Saif S."/>
            <person name="Shea T."/>
            <person name="Shenoy N."/>
            <person name="Sisk P."/>
            <person name="Stolte C."/>
            <person name="Sykes S."/>
            <person name="Walk T."/>
            <person name="White J."/>
            <person name="Yandava C."/>
            <person name="Klein B."/>
            <person name="McEwen J.G."/>
            <person name="Puccia R."/>
            <person name="Goldman G.H."/>
            <person name="Felipe M.S."/>
            <person name="Nino-Vega G."/>
            <person name="San-Blas G."/>
            <person name="Taylor J."/>
            <person name="Mendoza L."/>
            <person name="Galagan J."/>
            <person name="Nusbaum C."/>
            <person name="Birren B."/>
        </authorList>
    </citation>
    <scope>NUCLEOTIDE SEQUENCE</scope>
    <source>
        <strain evidence="2">G186AR</strain>
    </source>
</reference>
<dbReference type="Proteomes" id="UP000001631">
    <property type="component" value="Unassembled WGS sequence"/>
</dbReference>
<name>C0NLU1_AJECG</name>
<organism evidence="2 3">
    <name type="scientific">Ajellomyces capsulatus (strain G186AR / H82 / ATCC MYA-2454 / RMSCC 2432)</name>
    <name type="common">Darling's disease fungus</name>
    <name type="synonym">Histoplasma capsulatum</name>
    <dbReference type="NCBI Taxonomy" id="447093"/>
    <lineage>
        <taxon>Eukaryota</taxon>
        <taxon>Fungi</taxon>
        <taxon>Dikarya</taxon>
        <taxon>Ascomycota</taxon>
        <taxon>Pezizomycotina</taxon>
        <taxon>Eurotiomycetes</taxon>
        <taxon>Eurotiomycetidae</taxon>
        <taxon>Onygenales</taxon>
        <taxon>Ajellomycetaceae</taxon>
        <taxon>Histoplasma</taxon>
    </lineage>
</organism>
<dbReference type="HOGENOM" id="CLU_2108348_0_0_1"/>
<gene>
    <name evidence="2" type="ORF">HCBG_04471</name>
</gene>
<sequence>MFRLCGKVAKVQRAKKTKTREGHSEDLGVKKNPRCYPVLENWLFQDICGSRPSPQVQLNNEENKENEKQGYLDSSQKTSPHGFSNHDRYFHDWRSNEDVWQLLTNTAFVSELISR</sequence>
<dbReference type="EMBL" id="GG663367">
    <property type="protein sequence ID" value="EEH07592.1"/>
    <property type="molecule type" value="Genomic_DNA"/>
</dbReference>
<dbReference type="GeneID" id="69037487"/>
<accession>C0NLU1</accession>
<feature type="compositionally biased region" description="Basic and acidic residues" evidence="1">
    <location>
        <begin position="61"/>
        <end position="70"/>
    </location>
</feature>
<evidence type="ECO:0000256" key="1">
    <source>
        <dbReference type="SAM" id="MobiDB-lite"/>
    </source>
</evidence>
<keyword evidence="3" id="KW-1185">Reference proteome</keyword>
<evidence type="ECO:0000313" key="2">
    <source>
        <dbReference type="EMBL" id="EEH07592.1"/>
    </source>
</evidence>
<evidence type="ECO:0000313" key="3">
    <source>
        <dbReference type="Proteomes" id="UP000001631"/>
    </source>
</evidence>
<protein>
    <submittedName>
        <fullName evidence="2">Uncharacterized protein</fullName>
    </submittedName>
</protein>
<dbReference type="RefSeq" id="XP_045288073.1">
    <property type="nucleotide sequence ID" value="XM_045431520.1"/>
</dbReference>
<feature type="region of interest" description="Disordered" evidence="1">
    <location>
        <begin position="1"/>
        <end position="27"/>
    </location>
</feature>
<proteinExistence type="predicted"/>
<feature type="region of interest" description="Disordered" evidence="1">
    <location>
        <begin position="53"/>
        <end position="87"/>
    </location>
</feature>
<dbReference type="InParanoid" id="C0NLU1"/>